<dbReference type="HAMAP" id="MF_01405">
    <property type="entry name" value="Non_canon_purine_NTPase"/>
    <property type="match status" value="1"/>
</dbReference>
<evidence type="ECO:0000256" key="8">
    <source>
        <dbReference type="ARBA" id="ARBA00051875"/>
    </source>
</evidence>
<dbReference type="Pfam" id="PF01725">
    <property type="entry name" value="Ham1p_like"/>
    <property type="match status" value="1"/>
</dbReference>
<keyword evidence="13" id="KW-1185">Reference proteome</keyword>
<organism evidence="12 13">
    <name type="scientific">Thermanaeromonas toyohensis ToBE</name>
    <dbReference type="NCBI Taxonomy" id="698762"/>
    <lineage>
        <taxon>Bacteria</taxon>
        <taxon>Bacillati</taxon>
        <taxon>Bacillota</taxon>
        <taxon>Clostridia</taxon>
        <taxon>Neomoorellales</taxon>
        <taxon>Neomoorellaceae</taxon>
        <taxon>Thermanaeromonas</taxon>
    </lineage>
</organism>
<dbReference type="GO" id="GO:0017111">
    <property type="term" value="F:ribonucleoside triphosphate phosphatase activity"/>
    <property type="evidence" value="ECO:0007669"/>
    <property type="project" value="InterPro"/>
</dbReference>
<dbReference type="InterPro" id="IPR029001">
    <property type="entry name" value="ITPase-like_fam"/>
</dbReference>
<dbReference type="NCBIfam" id="TIGR00042">
    <property type="entry name" value="RdgB/HAM1 family non-canonical purine NTP pyrophosphatase"/>
    <property type="match status" value="1"/>
</dbReference>
<feature type="binding site" evidence="10">
    <location>
        <begin position="154"/>
        <end position="157"/>
    </location>
    <ligand>
        <name>substrate</name>
    </ligand>
</feature>
<dbReference type="FunFam" id="3.90.950.10:FF:000001">
    <property type="entry name" value="dITP/XTP pyrophosphatase"/>
    <property type="match status" value="1"/>
</dbReference>
<feature type="binding site" evidence="10">
    <location>
        <position position="177"/>
    </location>
    <ligand>
        <name>substrate</name>
    </ligand>
</feature>
<reference evidence="12 13" key="1">
    <citation type="submission" date="2017-04" db="EMBL/GenBank/DDBJ databases">
        <authorList>
            <person name="Afonso C.L."/>
            <person name="Miller P.J."/>
            <person name="Scott M.A."/>
            <person name="Spackman E."/>
            <person name="Goraichik I."/>
            <person name="Dimitrov K.M."/>
            <person name="Suarez D.L."/>
            <person name="Swayne D.E."/>
        </authorList>
    </citation>
    <scope>NUCLEOTIDE SEQUENCE [LARGE SCALE GENOMIC DNA]</scope>
    <source>
        <strain evidence="12 13">ToBE</strain>
    </source>
</reference>
<comment type="catalytic activity">
    <reaction evidence="9 10">
        <text>XTP + H2O = XMP + diphosphate + H(+)</text>
        <dbReference type="Rhea" id="RHEA:28610"/>
        <dbReference type="ChEBI" id="CHEBI:15377"/>
        <dbReference type="ChEBI" id="CHEBI:15378"/>
        <dbReference type="ChEBI" id="CHEBI:33019"/>
        <dbReference type="ChEBI" id="CHEBI:57464"/>
        <dbReference type="ChEBI" id="CHEBI:61314"/>
        <dbReference type="EC" id="3.6.1.66"/>
    </reaction>
</comment>
<dbReference type="GO" id="GO:0005829">
    <property type="term" value="C:cytosol"/>
    <property type="evidence" value="ECO:0007669"/>
    <property type="project" value="TreeGrafter"/>
</dbReference>
<dbReference type="NCBIfam" id="NF011397">
    <property type="entry name" value="PRK14822.1"/>
    <property type="match status" value="1"/>
</dbReference>
<dbReference type="InterPro" id="IPR020922">
    <property type="entry name" value="dITP/XTP_pyrophosphatase"/>
</dbReference>
<dbReference type="EC" id="3.6.1.66" evidence="10"/>
<feature type="binding site" evidence="10">
    <location>
        <begin position="9"/>
        <end position="14"/>
    </location>
    <ligand>
        <name>substrate</name>
    </ligand>
</feature>
<comment type="caution">
    <text evidence="10">Lacks conserved residue(s) required for the propagation of feature annotation.</text>
</comment>
<feature type="binding site" evidence="10">
    <location>
        <position position="71"/>
    </location>
    <ligand>
        <name>Mg(2+)</name>
        <dbReference type="ChEBI" id="CHEBI:18420"/>
    </ligand>
</feature>
<keyword evidence="3 10" id="KW-0479">Metal-binding</keyword>
<comment type="catalytic activity">
    <reaction evidence="10">
        <text>ITP + H2O = IMP + diphosphate + H(+)</text>
        <dbReference type="Rhea" id="RHEA:29399"/>
        <dbReference type="ChEBI" id="CHEBI:15377"/>
        <dbReference type="ChEBI" id="CHEBI:15378"/>
        <dbReference type="ChEBI" id="CHEBI:33019"/>
        <dbReference type="ChEBI" id="CHEBI:58053"/>
        <dbReference type="ChEBI" id="CHEBI:61402"/>
        <dbReference type="EC" id="3.6.1.66"/>
    </reaction>
</comment>
<name>A0A1W1VHZ7_9FIRM</name>
<dbReference type="GO" id="GO:0000166">
    <property type="term" value="F:nucleotide binding"/>
    <property type="evidence" value="ECO:0007669"/>
    <property type="project" value="UniProtKB-KW"/>
</dbReference>
<evidence type="ECO:0000256" key="2">
    <source>
        <dbReference type="ARBA" id="ARBA00011738"/>
    </source>
</evidence>
<evidence type="ECO:0000256" key="1">
    <source>
        <dbReference type="ARBA" id="ARBA00008023"/>
    </source>
</evidence>
<evidence type="ECO:0000313" key="13">
    <source>
        <dbReference type="Proteomes" id="UP000192569"/>
    </source>
</evidence>
<comment type="subunit">
    <text evidence="2 10">Homodimer.</text>
</comment>
<comment type="function">
    <text evidence="10">Pyrophosphatase that catalyzes the hydrolysis of nucleoside triphosphates to their monophosphate derivatives, with a high preference for the non-canonical purine nucleotides XTP (xanthosine triphosphate), dITP (deoxyinosine triphosphate) and ITP. Seems to function as a house-cleaning enzyme that removes non-canonical purine nucleotides from the nucleotide pool, thus preventing their incorporation into DNA/RNA and avoiding chromosomal lesions.</text>
</comment>
<feature type="binding site" evidence="10">
    <location>
        <position position="72"/>
    </location>
    <ligand>
        <name>substrate</name>
    </ligand>
</feature>
<evidence type="ECO:0000256" key="6">
    <source>
        <dbReference type="ARBA" id="ARBA00022842"/>
    </source>
</evidence>
<dbReference type="AlphaFoldDB" id="A0A1W1VHZ7"/>
<dbReference type="InterPro" id="IPR002637">
    <property type="entry name" value="RdgB/HAM1"/>
</dbReference>
<proteinExistence type="inferred from homology"/>
<gene>
    <name evidence="12" type="ORF">SAMN00808754_0665</name>
</gene>
<dbReference type="PANTHER" id="PTHR11067:SF9">
    <property type="entry name" value="INOSINE TRIPHOSPHATE PYROPHOSPHATASE"/>
    <property type="match status" value="1"/>
</dbReference>
<keyword evidence="7 10" id="KW-0546">Nucleotide metabolism</keyword>
<dbReference type="STRING" id="698762.SAMN00808754_0665"/>
<dbReference type="GO" id="GO:0036220">
    <property type="term" value="F:ITP diphosphatase activity"/>
    <property type="evidence" value="ECO:0007669"/>
    <property type="project" value="UniProtKB-UniRule"/>
</dbReference>
<protein>
    <recommendedName>
        <fullName evidence="10">dITP/XTP pyrophosphatase</fullName>
        <ecNumber evidence="10">3.6.1.66</ecNumber>
    </recommendedName>
    <alternativeName>
        <fullName evidence="10">Non-canonical purine NTP pyrophosphatase</fullName>
    </alternativeName>
    <alternativeName>
        <fullName evidence="10">Non-standard purine NTP pyrophosphatase</fullName>
    </alternativeName>
    <alternativeName>
        <fullName evidence="10">Nucleoside-triphosphate diphosphatase</fullName>
    </alternativeName>
    <alternativeName>
        <fullName evidence="10">Nucleoside-triphosphate pyrophosphatase</fullName>
        <shortName evidence="10">NTPase</shortName>
    </alternativeName>
</protein>
<dbReference type="GO" id="GO:0035870">
    <property type="term" value="F:dITP diphosphatase activity"/>
    <property type="evidence" value="ECO:0007669"/>
    <property type="project" value="UniProtKB-UniRule"/>
</dbReference>
<dbReference type="OrthoDB" id="9807456at2"/>
<feature type="active site" description="Proton acceptor" evidence="10">
    <location>
        <position position="71"/>
    </location>
</feature>
<dbReference type="RefSeq" id="WP_084664014.1">
    <property type="nucleotide sequence ID" value="NZ_LT838272.1"/>
</dbReference>
<dbReference type="GO" id="GO:0046872">
    <property type="term" value="F:metal ion binding"/>
    <property type="evidence" value="ECO:0007669"/>
    <property type="project" value="UniProtKB-KW"/>
</dbReference>
<dbReference type="CDD" id="cd00515">
    <property type="entry name" value="HAM1"/>
    <property type="match status" value="1"/>
</dbReference>
<comment type="catalytic activity">
    <reaction evidence="8 10">
        <text>dITP + H2O = dIMP + diphosphate + H(+)</text>
        <dbReference type="Rhea" id="RHEA:28342"/>
        <dbReference type="ChEBI" id="CHEBI:15377"/>
        <dbReference type="ChEBI" id="CHEBI:15378"/>
        <dbReference type="ChEBI" id="CHEBI:33019"/>
        <dbReference type="ChEBI" id="CHEBI:61194"/>
        <dbReference type="ChEBI" id="CHEBI:61382"/>
        <dbReference type="EC" id="3.6.1.66"/>
    </reaction>
</comment>
<comment type="similarity">
    <text evidence="1 10 11">Belongs to the HAM1 NTPase family.</text>
</comment>
<evidence type="ECO:0000256" key="7">
    <source>
        <dbReference type="ARBA" id="ARBA00023080"/>
    </source>
</evidence>
<evidence type="ECO:0000256" key="3">
    <source>
        <dbReference type="ARBA" id="ARBA00022723"/>
    </source>
</evidence>
<dbReference type="Gene3D" id="3.90.950.10">
    <property type="match status" value="1"/>
</dbReference>
<dbReference type="GO" id="GO:0036222">
    <property type="term" value="F:XTP diphosphatase activity"/>
    <property type="evidence" value="ECO:0007669"/>
    <property type="project" value="UniProtKB-UniRule"/>
</dbReference>
<evidence type="ECO:0000256" key="9">
    <source>
        <dbReference type="ARBA" id="ARBA00052017"/>
    </source>
</evidence>
<evidence type="ECO:0000256" key="5">
    <source>
        <dbReference type="ARBA" id="ARBA00022801"/>
    </source>
</evidence>
<keyword evidence="4 10" id="KW-0547">Nucleotide-binding</keyword>
<evidence type="ECO:0000256" key="10">
    <source>
        <dbReference type="HAMAP-Rule" id="MF_01405"/>
    </source>
</evidence>
<keyword evidence="6 10" id="KW-0460">Magnesium</keyword>
<feature type="binding site" evidence="10">
    <location>
        <begin position="182"/>
        <end position="183"/>
    </location>
    <ligand>
        <name>substrate</name>
    </ligand>
</feature>
<dbReference type="EMBL" id="LT838272">
    <property type="protein sequence ID" value="SMB92584.1"/>
    <property type="molecule type" value="Genomic_DNA"/>
</dbReference>
<sequence>MLRKLVLATRNPGKIEEFKELLQPLNLEIWSLKDFPGLKLPPETGCTFKENAVLKARFVSSLTGLPALGDDSGLEVEALSGAPGVYSSRFAGEGATDAQNNEKLLGLLRGYPEEKRRARFRCVLALCTPEGDIYTGEGCLEGVITTEARGTYGFGYDPLFLLPEVGKTLGELDPKVKNTLSHRARALQSLWPALLRVFGLSADAHG</sequence>
<comment type="cofactor">
    <cofactor evidence="10">
        <name>Mg(2+)</name>
        <dbReference type="ChEBI" id="CHEBI:18420"/>
    </cofactor>
    <text evidence="10">Binds 1 Mg(2+) ion per subunit.</text>
</comment>
<keyword evidence="5 10" id="KW-0378">Hydrolase</keyword>
<evidence type="ECO:0000313" key="12">
    <source>
        <dbReference type="EMBL" id="SMB92584.1"/>
    </source>
</evidence>
<evidence type="ECO:0000256" key="4">
    <source>
        <dbReference type="ARBA" id="ARBA00022741"/>
    </source>
</evidence>
<dbReference type="GO" id="GO:0009146">
    <property type="term" value="P:purine nucleoside triphosphate catabolic process"/>
    <property type="evidence" value="ECO:0007669"/>
    <property type="project" value="UniProtKB-UniRule"/>
</dbReference>
<dbReference type="Proteomes" id="UP000192569">
    <property type="component" value="Chromosome I"/>
</dbReference>
<dbReference type="PANTHER" id="PTHR11067">
    <property type="entry name" value="INOSINE TRIPHOSPHATE PYROPHOSPHATASE/HAM1 PROTEIN"/>
    <property type="match status" value="1"/>
</dbReference>
<accession>A0A1W1VHZ7</accession>
<dbReference type="SUPFAM" id="SSF52972">
    <property type="entry name" value="ITPase-like"/>
    <property type="match status" value="1"/>
</dbReference>
<dbReference type="GO" id="GO:0009117">
    <property type="term" value="P:nucleotide metabolic process"/>
    <property type="evidence" value="ECO:0007669"/>
    <property type="project" value="UniProtKB-KW"/>
</dbReference>
<evidence type="ECO:0000256" key="11">
    <source>
        <dbReference type="RuleBase" id="RU003781"/>
    </source>
</evidence>